<evidence type="ECO:0000313" key="9">
    <source>
        <dbReference type="Proteomes" id="UP000515344"/>
    </source>
</evidence>
<organism evidence="8 9">
    <name type="scientific">Lacibacter sediminis</name>
    <dbReference type="NCBI Taxonomy" id="2760713"/>
    <lineage>
        <taxon>Bacteria</taxon>
        <taxon>Pseudomonadati</taxon>
        <taxon>Bacteroidota</taxon>
        <taxon>Chitinophagia</taxon>
        <taxon>Chitinophagales</taxon>
        <taxon>Chitinophagaceae</taxon>
        <taxon>Lacibacter</taxon>
    </lineage>
</organism>
<reference evidence="9" key="1">
    <citation type="submission" date="2020-08" db="EMBL/GenBank/DDBJ databases">
        <title>Lacibacter sp. S13-6-6 genome sequencing.</title>
        <authorList>
            <person name="Jin L."/>
        </authorList>
    </citation>
    <scope>NUCLEOTIDE SEQUENCE [LARGE SCALE GENOMIC DNA]</scope>
    <source>
        <strain evidence="9">S13-6-6</strain>
    </source>
</reference>
<dbReference type="KEGG" id="lacs:H4075_10790"/>
<comment type="subcellular location">
    <subcellularLocation>
        <location evidence="1">Cell membrane</location>
        <topology evidence="1">Multi-pass membrane protein</topology>
    </subcellularLocation>
</comment>
<dbReference type="EMBL" id="CP060007">
    <property type="protein sequence ID" value="QNA46628.1"/>
    <property type="molecule type" value="Genomic_DNA"/>
</dbReference>
<dbReference type="InterPro" id="IPR051791">
    <property type="entry name" value="Pra-immunoreactive"/>
</dbReference>
<dbReference type="AlphaFoldDB" id="A0A7G5XMC5"/>
<dbReference type="PANTHER" id="PTHR36115">
    <property type="entry name" value="PROLINE-RICH ANTIGEN HOMOLOG-RELATED"/>
    <property type="match status" value="1"/>
</dbReference>
<feature type="transmembrane region" description="Helical" evidence="6">
    <location>
        <begin position="40"/>
        <end position="57"/>
    </location>
</feature>
<evidence type="ECO:0000259" key="7">
    <source>
        <dbReference type="Pfam" id="PF06271"/>
    </source>
</evidence>
<protein>
    <submittedName>
        <fullName evidence="8">RDD family protein</fullName>
    </submittedName>
</protein>
<accession>A0A7G5XMC5</accession>
<keyword evidence="9" id="KW-1185">Reference proteome</keyword>
<dbReference type="RefSeq" id="WP_182806520.1">
    <property type="nucleotide sequence ID" value="NZ_CP060007.1"/>
</dbReference>
<evidence type="ECO:0000256" key="4">
    <source>
        <dbReference type="ARBA" id="ARBA00022989"/>
    </source>
</evidence>
<feature type="transmembrane region" description="Helical" evidence="6">
    <location>
        <begin position="12"/>
        <end position="34"/>
    </location>
</feature>
<sequence length="170" mass="19949">MSDAKYHTGFRRFGAAIIDGIIFTPFLMVDLWILNQTDNVWIIFAWTAFNASLYYLYSIYFHYKFGRTIGKWVVRIKVLDISETKLLSLKQAFLRDSLYLIIQIIGLLYFLFLVAKTGDLDIIIMDYRNFIDYSFLCWMLLELLSMLTNDKRRAIHDWLAGSVVIIAKSS</sequence>
<evidence type="ECO:0000256" key="5">
    <source>
        <dbReference type="ARBA" id="ARBA00023136"/>
    </source>
</evidence>
<gene>
    <name evidence="8" type="ORF">H4075_10790</name>
</gene>
<evidence type="ECO:0000256" key="6">
    <source>
        <dbReference type="SAM" id="Phobius"/>
    </source>
</evidence>
<dbReference type="Proteomes" id="UP000515344">
    <property type="component" value="Chromosome"/>
</dbReference>
<name>A0A7G5XMC5_9BACT</name>
<evidence type="ECO:0000313" key="8">
    <source>
        <dbReference type="EMBL" id="QNA46628.1"/>
    </source>
</evidence>
<feature type="transmembrane region" description="Helical" evidence="6">
    <location>
        <begin position="130"/>
        <end position="147"/>
    </location>
</feature>
<keyword evidence="5 6" id="KW-0472">Membrane</keyword>
<dbReference type="GO" id="GO:0005886">
    <property type="term" value="C:plasma membrane"/>
    <property type="evidence" value="ECO:0007669"/>
    <property type="project" value="UniProtKB-SubCell"/>
</dbReference>
<keyword evidence="3 6" id="KW-0812">Transmembrane</keyword>
<dbReference type="PANTHER" id="PTHR36115:SF4">
    <property type="entry name" value="MEMBRANE PROTEIN"/>
    <property type="match status" value="1"/>
</dbReference>
<evidence type="ECO:0000256" key="2">
    <source>
        <dbReference type="ARBA" id="ARBA00022475"/>
    </source>
</evidence>
<proteinExistence type="predicted"/>
<dbReference type="InterPro" id="IPR010432">
    <property type="entry name" value="RDD"/>
</dbReference>
<feature type="domain" description="RDD" evidence="7">
    <location>
        <begin position="10"/>
        <end position="161"/>
    </location>
</feature>
<dbReference type="Pfam" id="PF06271">
    <property type="entry name" value="RDD"/>
    <property type="match status" value="1"/>
</dbReference>
<keyword evidence="2" id="KW-1003">Cell membrane</keyword>
<feature type="transmembrane region" description="Helical" evidence="6">
    <location>
        <begin position="98"/>
        <end position="118"/>
    </location>
</feature>
<keyword evidence="4 6" id="KW-1133">Transmembrane helix</keyword>
<evidence type="ECO:0000256" key="1">
    <source>
        <dbReference type="ARBA" id="ARBA00004651"/>
    </source>
</evidence>
<evidence type="ECO:0000256" key="3">
    <source>
        <dbReference type="ARBA" id="ARBA00022692"/>
    </source>
</evidence>